<evidence type="ECO:0000313" key="1">
    <source>
        <dbReference type="EMBL" id="PKI74212.1"/>
    </source>
</evidence>
<keyword evidence="2" id="KW-1185">Reference proteome</keyword>
<sequence length="87" mass="9937">MAHSRPYFSCLRSFTFAYTNVGKDCTTDGSSPGLGFTTTTFTVGLLWRRQLVNRLSMKHLQRQTKKAVSKKNTISMMIRRIVRCGDE</sequence>
<evidence type="ECO:0000313" key="2">
    <source>
        <dbReference type="Proteomes" id="UP000233551"/>
    </source>
</evidence>
<name>A0A2I0L0I9_PUNGR</name>
<reference evidence="1 2" key="1">
    <citation type="submission" date="2017-11" db="EMBL/GenBank/DDBJ databases">
        <title>De-novo sequencing of pomegranate (Punica granatum L.) genome.</title>
        <authorList>
            <person name="Akparov Z."/>
            <person name="Amiraslanov A."/>
            <person name="Hajiyeva S."/>
            <person name="Abbasov M."/>
            <person name="Kaur K."/>
            <person name="Hamwieh A."/>
            <person name="Solovyev V."/>
            <person name="Salamov A."/>
            <person name="Braich B."/>
            <person name="Kosarev P."/>
            <person name="Mahmoud A."/>
            <person name="Hajiyev E."/>
            <person name="Babayeva S."/>
            <person name="Izzatullayeva V."/>
            <person name="Mammadov A."/>
            <person name="Mammadov A."/>
            <person name="Sharifova S."/>
            <person name="Ojaghi J."/>
            <person name="Eynullazada K."/>
            <person name="Bayramov B."/>
            <person name="Abdulazimova A."/>
            <person name="Shahmuradov I."/>
        </authorList>
    </citation>
    <scope>NUCLEOTIDE SEQUENCE [LARGE SCALE GENOMIC DNA]</scope>
    <source>
        <strain evidence="2">cv. AG2017</strain>
        <tissue evidence="1">Leaf</tissue>
    </source>
</reference>
<comment type="caution">
    <text evidence="1">The sequence shown here is derived from an EMBL/GenBank/DDBJ whole genome shotgun (WGS) entry which is preliminary data.</text>
</comment>
<organism evidence="1 2">
    <name type="scientific">Punica granatum</name>
    <name type="common">Pomegranate</name>
    <dbReference type="NCBI Taxonomy" id="22663"/>
    <lineage>
        <taxon>Eukaryota</taxon>
        <taxon>Viridiplantae</taxon>
        <taxon>Streptophyta</taxon>
        <taxon>Embryophyta</taxon>
        <taxon>Tracheophyta</taxon>
        <taxon>Spermatophyta</taxon>
        <taxon>Magnoliopsida</taxon>
        <taxon>eudicotyledons</taxon>
        <taxon>Gunneridae</taxon>
        <taxon>Pentapetalae</taxon>
        <taxon>rosids</taxon>
        <taxon>malvids</taxon>
        <taxon>Myrtales</taxon>
        <taxon>Lythraceae</taxon>
        <taxon>Punica</taxon>
    </lineage>
</organism>
<accession>A0A2I0L0I9</accession>
<dbReference type="Proteomes" id="UP000233551">
    <property type="component" value="Unassembled WGS sequence"/>
</dbReference>
<dbReference type="AlphaFoldDB" id="A0A2I0L0I9"/>
<protein>
    <submittedName>
        <fullName evidence="1">Uncharacterized protein</fullName>
    </submittedName>
</protein>
<dbReference type="EMBL" id="PGOL01000222">
    <property type="protein sequence ID" value="PKI74212.1"/>
    <property type="molecule type" value="Genomic_DNA"/>
</dbReference>
<gene>
    <name evidence="1" type="ORF">CRG98_005450</name>
</gene>
<proteinExistence type="predicted"/>